<dbReference type="EMBL" id="MU268562">
    <property type="protein sequence ID" value="KAH7904212.1"/>
    <property type="molecule type" value="Genomic_DNA"/>
</dbReference>
<reference evidence="1" key="1">
    <citation type="journal article" date="2021" name="New Phytol.">
        <title>Evolutionary innovations through gain and loss of genes in the ectomycorrhizal Boletales.</title>
        <authorList>
            <person name="Wu G."/>
            <person name="Miyauchi S."/>
            <person name="Morin E."/>
            <person name="Kuo A."/>
            <person name="Drula E."/>
            <person name="Varga T."/>
            <person name="Kohler A."/>
            <person name="Feng B."/>
            <person name="Cao Y."/>
            <person name="Lipzen A."/>
            <person name="Daum C."/>
            <person name="Hundley H."/>
            <person name="Pangilinan J."/>
            <person name="Johnson J."/>
            <person name="Barry K."/>
            <person name="LaButti K."/>
            <person name="Ng V."/>
            <person name="Ahrendt S."/>
            <person name="Min B."/>
            <person name="Choi I.G."/>
            <person name="Park H."/>
            <person name="Plett J.M."/>
            <person name="Magnuson J."/>
            <person name="Spatafora J.W."/>
            <person name="Nagy L.G."/>
            <person name="Henrissat B."/>
            <person name="Grigoriev I.V."/>
            <person name="Yang Z.L."/>
            <person name="Xu J."/>
            <person name="Martin F.M."/>
        </authorList>
    </citation>
    <scope>NUCLEOTIDE SEQUENCE</scope>
    <source>
        <strain evidence="1">ATCC 28755</strain>
    </source>
</reference>
<evidence type="ECO:0000313" key="2">
    <source>
        <dbReference type="Proteomes" id="UP000790377"/>
    </source>
</evidence>
<dbReference type="Proteomes" id="UP000790377">
    <property type="component" value="Unassembled WGS sequence"/>
</dbReference>
<gene>
    <name evidence="1" type="ORF">BJ138DRAFT_1107018</name>
</gene>
<evidence type="ECO:0000313" key="1">
    <source>
        <dbReference type="EMBL" id="KAH7904212.1"/>
    </source>
</evidence>
<protein>
    <submittedName>
        <fullName evidence="1">Uncharacterized protein</fullName>
    </submittedName>
</protein>
<sequence>MLGQGVQIAMCLSVVVIVESFVGQPGRTPSGQPKKEITGYFLSQEFKRFAGAAGAVFNTYQFWTHTANSAFKFGTYVKPDNSQYAAKAPASSDSGAMFAATPSPSSVASSSVRPVLNWDSHIPIYDYRSERTFDPRVHLYPASYAKALPSHRDLPVRSLALVAYTTTKFILSNGDPGLGCNLMWAALLAAPPKSGLPEPPSPIKKLAVDRALDTPTKGSSKKR</sequence>
<accession>A0ACB7ZTP5</accession>
<keyword evidence="2" id="KW-1185">Reference proteome</keyword>
<name>A0ACB7ZTP5_9AGAM</name>
<comment type="caution">
    <text evidence="1">The sequence shown here is derived from an EMBL/GenBank/DDBJ whole genome shotgun (WGS) entry which is preliminary data.</text>
</comment>
<proteinExistence type="predicted"/>
<organism evidence="1 2">
    <name type="scientific">Hygrophoropsis aurantiaca</name>
    <dbReference type="NCBI Taxonomy" id="72124"/>
    <lineage>
        <taxon>Eukaryota</taxon>
        <taxon>Fungi</taxon>
        <taxon>Dikarya</taxon>
        <taxon>Basidiomycota</taxon>
        <taxon>Agaricomycotina</taxon>
        <taxon>Agaricomycetes</taxon>
        <taxon>Agaricomycetidae</taxon>
        <taxon>Boletales</taxon>
        <taxon>Coniophorineae</taxon>
        <taxon>Hygrophoropsidaceae</taxon>
        <taxon>Hygrophoropsis</taxon>
    </lineage>
</organism>